<dbReference type="Pfam" id="PF00326">
    <property type="entry name" value="Peptidase_S9"/>
    <property type="match status" value="1"/>
</dbReference>
<feature type="domain" description="Peptidase S9 prolyl oligopeptidase catalytic" evidence="2">
    <location>
        <begin position="150"/>
        <end position="212"/>
    </location>
</feature>
<sequence length="311" mass="34704">MDLKSRISEIIGIKADDIAASIEYRIIESIKEAGYERQLIEYNSNGDTVIAFLLIPEVLNNNPAILINHQHNSERHLGKSEVCGLAGNPLQAFGPELARKGFVVLAPDSICFEERRKNAQGIVPLPGDEDFFQHLNEMCYRILKGDNLMKKVLLDAMNGVTLLSELTFTDNKKIGTLGHSYGGNTVLFLSALDERICFSCASGSACTYENRMLNDVGIELASVIPCFNKSYDIFDLVYCIAPRPLLIVSANEDKYSRDADFIVEQARPSYAKYGAHNKLCHKRYNGGHGLTKERFDYIVEWLCMSAGYTAL</sequence>
<gene>
    <name evidence="3" type="ORF">SAMN05444401_4002</name>
</gene>
<dbReference type="InterPro" id="IPR050261">
    <property type="entry name" value="FrsA_esterase"/>
</dbReference>
<dbReference type="Gene3D" id="3.40.50.1820">
    <property type="entry name" value="alpha/beta hydrolase"/>
    <property type="match status" value="1"/>
</dbReference>
<name>A0A1M6MGU6_9CLOT</name>
<dbReference type="GO" id="GO:0008236">
    <property type="term" value="F:serine-type peptidase activity"/>
    <property type="evidence" value="ECO:0007669"/>
    <property type="project" value="InterPro"/>
</dbReference>
<dbReference type="OrthoDB" id="9780269at2"/>
<protein>
    <submittedName>
        <fullName evidence="3">Prolyl oligopeptidase family protein</fullName>
    </submittedName>
</protein>
<evidence type="ECO:0000313" key="4">
    <source>
        <dbReference type="Proteomes" id="UP000184080"/>
    </source>
</evidence>
<dbReference type="PANTHER" id="PTHR22946">
    <property type="entry name" value="DIENELACTONE HYDROLASE DOMAIN-CONTAINING PROTEIN-RELATED"/>
    <property type="match status" value="1"/>
</dbReference>
<dbReference type="GO" id="GO:0006508">
    <property type="term" value="P:proteolysis"/>
    <property type="evidence" value="ECO:0007669"/>
    <property type="project" value="InterPro"/>
</dbReference>
<keyword evidence="4" id="KW-1185">Reference proteome</keyword>
<dbReference type="Proteomes" id="UP000184080">
    <property type="component" value="Unassembled WGS sequence"/>
</dbReference>
<organism evidence="3 4">
    <name type="scientific">Clostridium amylolyticum</name>
    <dbReference type="NCBI Taxonomy" id="1121298"/>
    <lineage>
        <taxon>Bacteria</taxon>
        <taxon>Bacillati</taxon>
        <taxon>Bacillota</taxon>
        <taxon>Clostridia</taxon>
        <taxon>Eubacteriales</taxon>
        <taxon>Clostridiaceae</taxon>
        <taxon>Clostridium</taxon>
    </lineage>
</organism>
<accession>A0A1M6MGU6</accession>
<dbReference type="GO" id="GO:0052689">
    <property type="term" value="F:carboxylic ester hydrolase activity"/>
    <property type="evidence" value="ECO:0007669"/>
    <property type="project" value="UniProtKB-ARBA"/>
</dbReference>
<evidence type="ECO:0000313" key="3">
    <source>
        <dbReference type="EMBL" id="SHJ82692.1"/>
    </source>
</evidence>
<proteinExistence type="predicted"/>
<dbReference type="EMBL" id="FQZO01000008">
    <property type="protein sequence ID" value="SHJ82692.1"/>
    <property type="molecule type" value="Genomic_DNA"/>
</dbReference>
<reference evidence="3 4" key="1">
    <citation type="submission" date="2016-11" db="EMBL/GenBank/DDBJ databases">
        <authorList>
            <person name="Jaros S."/>
            <person name="Januszkiewicz K."/>
            <person name="Wedrychowicz H."/>
        </authorList>
    </citation>
    <scope>NUCLEOTIDE SEQUENCE [LARGE SCALE GENOMIC DNA]</scope>
    <source>
        <strain evidence="3 4">DSM 21864</strain>
    </source>
</reference>
<evidence type="ECO:0000259" key="2">
    <source>
        <dbReference type="Pfam" id="PF00326"/>
    </source>
</evidence>
<dbReference type="STRING" id="1121298.SAMN05444401_4002"/>
<dbReference type="RefSeq" id="WP_073011005.1">
    <property type="nucleotide sequence ID" value="NZ_FQZO01000008.1"/>
</dbReference>
<dbReference type="AlphaFoldDB" id="A0A1M6MGU6"/>
<dbReference type="InterPro" id="IPR001375">
    <property type="entry name" value="Peptidase_S9_cat"/>
</dbReference>
<dbReference type="InterPro" id="IPR029058">
    <property type="entry name" value="AB_hydrolase_fold"/>
</dbReference>
<evidence type="ECO:0000256" key="1">
    <source>
        <dbReference type="ARBA" id="ARBA00022801"/>
    </source>
</evidence>
<dbReference type="PANTHER" id="PTHR22946:SF9">
    <property type="entry name" value="POLYKETIDE TRANSFERASE AF380"/>
    <property type="match status" value="1"/>
</dbReference>
<keyword evidence="1" id="KW-0378">Hydrolase</keyword>
<dbReference type="SUPFAM" id="SSF53474">
    <property type="entry name" value="alpha/beta-Hydrolases"/>
    <property type="match status" value="1"/>
</dbReference>